<dbReference type="EMBL" id="CAJFCV020000005">
    <property type="protein sequence ID" value="CAG9124430.1"/>
    <property type="molecule type" value="Genomic_DNA"/>
</dbReference>
<keyword evidence="1" id="KW-0472">Membrane</keyword>
<dbReference type="WBParaSite" id="BXY_0244700.1">
    <property type="protein sequence ID" value="BXY_0244700.1"/>
    <property type="gene ID" value="BXY_0244700"/>
</dbReference>
<dbReference type="Proteomes" id="UP000582659">
    <property type="component" value="Unassembled WGS sequence"/>
</dbReference>
<evidence type="ECO:0000313" key="5">
    <source>
        <dbReference type="WBParaSite" id="BXY_0244700.1"/>
    </source>
</evidence>
<keyword evidence="1" id="KW-0812">Transmembrane</keyword>
<sequence length="151" mass="17792">MDVNFNVNRLMYVKFPVEAALAVIVFLVSTILICCIVSYLNQIKQIFRLLMPSETKGHYQDPSTIHAYVVNRSHVCSDLSKCRRHSAPVWRRSTTLESIFNLNPRIMYSEEELSDRDDDQYEGEGYDMVDLRPNKDVCYQWEVIKVRWSMF</sequence>
<proteinExistence type="predicted"/>
<evidence type="ECO:0000256" key="1">
    <source>
        <dbReference type="SAM" id="Phobius"/>
    </source>
</evidence>
<reference evidence="5" key="1">
    <citation type="submission" date="2016-11" db="UniProtKB">
        <authorList>
            <consortium name="WormBaseParasite"/>
        </authorList>
    </citation>
    <scope>IDENTIFICATION</scope>
</reference>
<dbReference type="EMBL" id="CAJFDI010000005">
    <property type="protein sequence ID" value="CAD5232282.1"/>
    <property type="molecule type" value="Genomic_DNA"/>
</dbReference>
<dbReference type="AlphaFoldDB" id="A0A1I7RP07"/>
<evidence type="ECO:0000313" key="2">
    <source>
        <dbReference type="EMBL" id="CAD5232282.1"/>
    </source>
</evidence>
<name>A0A1I7RP07_BURXY</name>
<evidence type="ECO:0000313" key="4">
    <source>
        <dbReference type="Proteomes" id="UP000659654"/>
    </source>
</evidence>
<protein>
    <submittedName>
        <fullName evidence="2">(pine wood nematode) hypothetical protein</fullName>
    </submittedName>
</protein>
<dbReference type="Proteomes" id="UP000659654">
    <property type="component" value="Unassembled WGS sequence"/>
</dbReference>
<dbReference type="OrthoDB" id="10452109at2759"/>
<organism evidence="3 5">
    <name type="scientific">Bursaphelenchus xylophilus</name>
    <name type="common">Pinewood nematode worm</name>
    <name type="synonym">Aphelenchoides xylophilus</name>
    <dbReference type="NCBI Taxonomy" id="6326"/>
    <lineage>
        <taxon>Eukaryota</taxon>
        <taxon>Metazoa</taxon>
        <taxon>Ecdysozoa</taxon>
        <taxon>Nematoda</taxon>
        <taxon>Chromadorea</taxon>
        <taxon>Rhabditida</taxon>
        <taxon>Tylenchina</taxon>
        <taxon>Tylenchomorpha</taxon>
        <taxon>Aphelenchoidea</taxon>
        <taxon>Aphelenchoididae</taxon>
        <taxon>Bursaphelenchus</taxon>
    </lineage>
</organism>
<reference evidence="2" key="2">
    <citation type="submission" date="2020-09" db="EMBL/GenBank/DDBJ databases">
        <authorList>
            <person name="Kikuchi T."/>
        </authorList>
    </citation>
    <scope>NUCLEOTIDE SEQUENCE</scope>
    <source>
        <strain evidence="2">Ka4C1</strain>
    </source>
</reference>
<keyword evidence="1" id="KW-1133">Transmembrane helix</keyword>
<feature type="transmembrane region" description="Helical" evidence="1">
    <location>
        <begin position="20"/>
        <end position="41"/>
    </location>
</feature>
<accession>A0A1I7RP07</accession>
<keyword evidence="4" id="KW-1185">Reference proteome</keyword>
<dbReference type="Proteomes" id="UP000095284">
    <property type="component" value="Unplaced"/>
</dbReference>
<evidence type="ECO:0000313" key="3">
    <source>
        <dbReference type="Proteomes" id="UP000095284"/>
    </source>
</evidence>
<gene>
    <name evidence="2" type="ORF">BXYJ_LOCUS12373</name>
</gene>